<dbReference type="Proteomes" id="UP000193978">
    <property type="component" value="Chromosome"/>
</dbReference>
<proteinExistence type="predicted"/>
<dbReference type="GO" id="GO:0016020">
    <property type="term" value="C:membrane"/>
    <property type="evidence" value="ECO:0007669"/>
    <property type="project" value="UniProtKB-SubCell"/>
</dbReference>
<gene>
    <name evidence="5" type="ORF">B1812_00235</name>
</gene>
<dbReference type="PANTHER" id="PTHR46825">
    <property type="entry name" value="D-ALANYL-D-ALANINE-CARBOXYPEPTIDASE/ENDOPEPTIDASE AMPH"/>
    <property type="match status" value="1"/>
</dbReference>
<name>A0A1W6MQB5_9HYPH</name>
<evidence type="ECO:0000256" key="1">
    <source>
        <dbReference type="ARBA" id="ARBA00004370"/>
    </source>
</evidence>
<dbReference type="AlphaFoldDB" id="A0A1W6MQB5"/>
<dbReference type="KEGG" id="mbry:B1812_00235"/>
<feature type="signal peptide" evidence="3">
    <location>
        <begin position="1"/>
        <end position="26"/>
    </location>
</feature>
<reference evidence="5 6" key="1">
    <citation type="submission" date="2017-02" db="EMBL/GenBank/DDBJ databases">
        <authorList>
            <person name="Peterson S.W."/>
        </authorList>
    </citation>
    <scope>NUCLEOTIDE SEQUENCE [LARGE SCALE GENOMIC DNA]</scope>
    <source>
        <strain evidence="5 6">S285</strain>
    </source>
</reference>
<organism evidence="5 6">
    <name type="scientific">Methylocystis bryophila</name>
    <dbReference type="NCBI Taxonomy" id="655015"/>
    <lineage>
        <taxon>Bacteria</taxon>
        <taxon>Pseudomonadati</taxon>
        <taxon>Pseudomonadota</taxon>
        <taxon>Alphaproteobacteria</taxon>
        <taxon>Hyphomicrobiales</taxon>
        <taxon>Methylocystaceae</taxon>
        <taxon>Methylocystis</taxon>
    </lineage>
</organism>
<dbReference type="PANTHER" id="PTHR46825:SF11">
    <property type="entry name" value="PENICILLIN-BINDING PROTEIN 4"/>
    <property type="match status" value="1"/>
</dbReference>
<dbReference type="OrthoDB" id="9808046at2"/>
<dbReference type="SUPFAM" id="SSF56601">
    <property type="entry name" value="beta-lactamase/transpeptidase-like"/>
    <property type="match status" value="1"/>
</dbReference>
<dbReference type="STRING" id="655015.B1812_00235"/>
<dbReference type="InterPro" id="IPR050491">
    <property type="entry name" value="AmpC-like"/>
</dbReference>
<dbReference type="InterPro" id="IPR001466">
    <property type="entry name" value="Beta-lactam-related"/>
</dbReference>
<dbReference type="EMBL" id="CP019948">
    <property type="protein sequence ID" value="ARN79752.1"/>
    <property type="molecule type" value="Genomic_DNA"/>
</dbReference>
<dbReference type="Pfam" id="PF00144">
    <property type="entry name" value="Beta-lactamase"/>
    <property type="match status" value="1"/>
</dbReference>
<dbReference type="RefSeq" id="WP_158658513.1">
    <property type="nucleotide sequence ID" value="NZ_AP027149.1"/>
</dbReference>
<dbReference type="Gene3D" id="3.40.710.10">
    <property type="entry name" value="DD-peptidase/beta-lactamase superfamily"/>
    <property type="match status" value="1"/>
</dbReference>
<evidence type="ECO:0000259" key="4">
    <source>
        <dbReference type="Pfam" id="PF00144"/>
    </source>
</evidence>
<dbReference type="InterPro" id="IPR012338">
    <property type="entry name" value="Beta-lactam/transpept-like"/>
</dbReference>
<comment type="subcellular location">
    <subcellularLocation>
        <location evidence="1">Membrane</location>
    </subcellularLocation>
</comment>
<keyword evidence="3" id="KW-0732">Signal</keyword>
<feature type="domain" description="Beta-lactamase-related" evidence="4">
    <location>
        <begin position="80"/>
        <end position="315"/>
    </location>
</feature>
<keyword evidence="2" id="KW-0472">Membrane</keyword>
<evidence type="ECO:0000256" key="2">
    <source>
        <dbReference type="ARBA" id="ARBA00023136"/>
    </source>
</evidence>
<evidence type="ECO:0000313" key="6">
    <source>
        <dbReference type="Proteomes" id="UP000193978"/>
    </source>
</evidence>
<sequence length="551" mass="57846">MTRSAALRLVLTAWLLANVGFRAAFAEVVCDDRACLDLGLLKQNLVSGLKDKVEGYVVIVGDLPPAFGGLAQSASDAPPNGVAMTPQRLSNVASLSKVLTTVALLQALEKRKLTIDQKIAPFLYPDWPKGPNVESVTFKDLLTHRSGFRGALVSSDPHYPDCGSTLYSNLKAQIAFGIEPADRQIPLYCNANIGLIRELLPQLEGRKDIAAERDENKRAKKSSQFYIDYVNEHVFRSVLNASRACKRTSRSDYALAYSFPADSTPGHEWSDGGLICGASNWVLSAKDIHALLTALGHGGKLLSEGAKTAMGCQRLGWDNGVRPADCPEGNLCKHGAVGYYPSPDAPYQAVRTYAGLFTCDTPVVLFANSPLPSTPDDALTFVRDALKRATLDHAPKGARHCRKAQFSLATKCVTLAPGQSALRVAAETFEARGRDASAIRVAVTGLPEGVTAKWVEAARPIRAAAGFIEFSASPAAPSGHAVARVTARSAVASYAAAVDVTVGESCSAGAGCESSCGGAAPAGCGGSLVCAGCPSGEACSQTTSVCVPAHP</sequence>
<keyword evidence="6" id="KW-1185">Reference proteome</keyword>
<protein>
    <recommendedName>
        <fullName evidence="4">Beta-lactamase-related domain-containing protein</fullName>
    </recommendedName>
</protein>
<evidence type="ECO:0000313" key="5">
    <source>
        <dbReference type="EMBL" id="ARN79752.1"/>
    </source>
</evidence>
<accession>A0A1W6MQB5</accession>
<evidence type="ECO:0000256" key="3">
    <source>
        <dbReference type="SAM" id="SignalP"/>
    </source>
</evidence>
<feature type="chain" id="PRO_5012371063" description="Beta-lactamase-related domain-containing protein" evidence="3">
    <location>
        <begin position="27"/>
        <end position="551"/>
    </location>
</feature>